<name>A0A0C9YHN0_9AGAM</name>
<gene>
    <name evidence="2" type="ORF">PISMIDRAFT_113858</name>
</gene>
<organism evidence="2 3">
    <name type="scientific">Pisolithus microcarpus 441</name>
    <dbReference type="NCBI Taxonomy" id="765257"/>
    <lineage>
        <taxon>Eukaryota</taxon>
        <taxon>Fungi</taxon>
        <taxon>Dikarya</taxon>
        <taxon>Basidiomycota</taxon>
        <taxon>Agaricomycotina</taxon>
        <taxon>Agaricomycetes</taxon>
        <taxon>Agaricomycetidae</taxon>
        <taxon>Boletales</taxon>
        <taxon>Sclerodermatineae</taxon>
        <taxon>Pisolithaceae</taxon>
        <taxon>Pisolithus</taxon>
    </lineage>
</organism>
<reference evidence="2 3" key="1">
    <citation type="submission" date="2014-04" db="EMBL/GenBank/DDBJ databases">
        <authorList>
            <consortium name="DOE Joint Genome Institute"/>
            <person name="Kuo A."/>
            <person name="Kohler A."/>
            <person name="Costa M.D."/>
            <person name="Nagy L.G."/>
            <person name="Floudas D."/>
            <person name="Copeland A."/>
            <person name="Barry K.W."/>
            <person name="Cichocki N."/>
            <person name="Veneault-Fourrey C."/>
            <person name="LaButti K."/>
            <person name="Lindquist E.A."/>
            <person name="Lipzen A."/>
            <person name="Lundell T."/>
            <person name="Morin E."/>
            <person name="Murat C."/>
            <person name="Sun H."/>
            <person name="Tunlid A."/>
            <person name="Henrissat B."/>
            <person name="Grigoriev I.V."/>
            <person name="Hibbett D.S."/>
            <person name="Martin F."/>
            <person name="Nordberg H.P."/>
            <person name="Cantor M.N."/>
            <person name="Hua S.X."/>
        </authorList>
    </citation>
    <scope>NUCLEOTIDE SEQUENCE [LARGE SCALE GENOMIC DNA]</scope>
    <source>
        <strain evidence="2 3">441</strain>
    </source>
</reference>
<dbReference type="AlphaFoldDB" id="A0A0C9YHN0"/>
<protein>
    <submittedName>
        <fullName evidence="2">Uncharacterized protein</fullName>
    </submittedName>
</protein>
<evidence type="ECO:0000313" key="2">
    <source>
        <dbReference type="EMBL" id="KIK16201.1"/>
    </source>
</evidence>
<accession>A0A0C9YHN0</accession>
<proteinExistence type="predicted"/>
<dbReference type="Proteomes" id="UP000054018">
    <property type="component" value="Unassembled WGS sequence"/>
</dbReference>
<dbReference type="HOGENOM" id="CLU_208182_0_0_1"/>
<evidence type="ECO:0000313" key="3">
    <source>
        <dbReference type="Proteomes" id="UP000054018"/>
    </source>
</evidence>
<keyword evidence="3" id="KW-1185">Reference proteome</keyword>
<feature type="non-terminal residue" evidence="2">
    <location>
        <position position="1"/>
    </location>
</feature>
<dbReference type="EMBL" id="KN833865">
    <property type="protein sequence ID" value="KIK16201.1"/>
    <property type="molecule type" value="Genomic_DNA"/>
</dbReference>
<dbReference type="OrthoDB" id="2679437at2759"/>
<reference evidence="3" key="2">
    <citation type="submission" date="2015-01" db="EMBL/GenBank/DDBJ databases">
        <title>Evolutionary Origins and Diversification of the Mycorrhizal Mutualists.</title>
        <authorList>
            <consortium name="DOE Joint Genome Institute"/>
            <consortium name="Mycorrhizal Genomics Consortium"/>
            <person name="Kohler A."/>
            <person name="Kuo A."/>
            <person name="Nagy L.G."/>
            <person name="Floudas D."/>
            <person name="Copeland A."/>
            <person name="Barry K.W."/>
            <person name="Cichocki N."/>
            <person name="Veneault-Fourrey C."/>
            <person name="LaButti K."/>
            <person name="Lindquist E.A."/>
            <person name="Lipzen A."/>
            <person name="Lundell T."/>
            <person name="Morin E."/>
            <person name="Murat C."/>
            <person name="Riley R."/>
            <person name="Ohm R."/>
            <person name="Sun H."/>
            <person name="Tunlid A."/>
            <person name="Henrissat B."/>
            <person name="Grigoriev I.V."/>
            <person name="Hibbett D.S."/>
            <person name="Martin F."/>
        </authorList>
    </citation>
    <scope>NUCLEOTIDE SEQUENCE [LARGE SCALE GENOMIC DNA]</scope>
    <source>
        <strain evidence="3">441</strain>
    </source>
</reference>
<sequence length="63" mass="6966">NKKKAEIKPLTTQAGSAIARSPRPRSCKQSSRGQGRQKFANQLKGAVPPLQRLCCKEQILHLI</sequence>
<evidence type="ECO:0000256" key="1">
    <source>
        <dbReference type="SAM" id="MobiDB-lite"/>
    </source>
</evidence>
<feature type="region of interest" description="Disordered" evidence="1">
    <location>
        <begin position="1"/>
        <end position="37"/>
    </location>
</feature>